<feature type="transmembrane region" description="Helical" evidence="1">
    <location>
        <begin position="127"/>
        <end position="155"/>
    </location>
</feature>
<evidence type="ECO:0000313" key="3">
    <source>
        <dbReference type="Proteomes" id="UP001185706"/>
    </source>
</evidence>
<sequence>MSLLKTFNLNATKTLIAVCIIVALLWSVPYFLPSDPATISANPAGWGILAVFIWGLYCAFTATEYRALRGLGMQPGQWLFSMHATLWLAAFVFGAIAWLTFYAALRAGVDMYSSWVISPGSSGLRPLFARIATLGSFICGHLLTGYIGTFIGLVVSSAKQRSLFTRFLLIVGILVGFYAAALLLGILIDSLGTVQIGAPWPGLFFFSALAVIVFSLLMHQLAQRVQP</sequence>
<dbReference type="AlphaFoldDB" id="A0AAE4STL1"/>
<dbReference type="Proteomes" id="UP001185706">
    <property type="component" value="Unassembled WGS sequence"/>
</dbReference>
<dbReference type="RefSeq" id="WP_316992917.1">
    <property type="nucleotide sequence ID" value="NZ_JAVBIA010000003.1"/>
</dbReference>
<keyword evidence="1" id="KW-0812">Transmembrane</keyword>
<evidence type="ECO:0000313" key="2">
    <source>
        <dbReference type="EMBL" id="MDV2418238.1"/>
    </source>
</evidence>
<name>A0AAE4STL1_9CORY</name>
<comment type="caution">
    <text evidence="2">The sequence shown here is derived from an EMBL/GenBank/DDBJ whole genome shotgun (WGS) entry which is preliminary data.</text>
</comment>
<feature type="transmembrane region" description="Helical" evidence="1">
    <location>
        <begin position="84"/>
        <end position="107"/>
    </location>
</feature>
<organism evidence="2 3">
    <name type="scientific">Corynebacterium tuberculostearicum</name>
    <dbReference type="NCBI Taxonomy" id="38304"/>
    <lineage>
        <taxon>Bacteria</taxon>
        <taxon>Bacillati</taxon>
        <taxon>Actinomycetota</taxon>
        <taxon>Actinomycetes</taxon>
        <taxon>Mycobacteriales</taxon>
        <taxon>Corynebacteriaceae</taxon>
        <taxon>Corynebacterium</taxon>
    </lineage>
</organism>
<keyword evidence="1" id="KW-1133">Transmembrane helix</keyword>
<feature type="transmembrane region" description="Helical" evidence="1">
    <location>
        <begin position="12"/>
        <end position="32"/>
    </location>
</feature>
<protein>
    <submittedName>
        <fullName evidence="2">Transglycosylase</fullName>
    </submittedName>
</protein>
<reference evidence="2" key="1">
    <citation type="submission" date="2023-08" db="EMBL/GenBank/DDBJ databases">
        <title>Genomic characterization of the C. tuberculostearicum species complex, a ubiquitous member of the human skin microbiome.</title>
        <authorList>
            <person name="Ahmed N."/>
            <person name="Deming C."/>
            <person name="Conlan S."/>
            <person name="Segre J."/>
        </authorList>
    </citation>
    <scope>NUCLEOTIDE SEQUENCE</scope>
    <source>
        <strain evidence="2">CTNIH22</strain>
    </source>
</reference>
<accession>A0AAE4STL1</accession>
<feature type="transmembrane region" description="Helical" evidence="1">
    <location>
        <begin position="200"/>
        <end position="218"/>
    </location>
</feature>
<feature type="transmembrane region" description="Helical" evidence="1">
    <location>
        <begin position="44"/>
        <end position="63"/>
    </location>
</feature>
<proteinExistence type="predicted"/>
<evidence type="ECO:0000256" key="1">
    <source>
        <dbReference type="SAM" id="Phobius"/>
    </source>
</evidence>
<feature type="transmembrane region" description="Helical" evidence="1">
    <location>
        <begin position="167"/>
        <end position="188"/>
    </location>
</feature>
<dbReference type="EMBL" id="JAVBIB010000001">
    <property type="protein sequence ID" value="MDV2418238.1"/>
    <property type="molecule type" value="Genomic_DNA"/>
</dbReference>
<gene>
    <name evidence="2" type="ORF">RAE03_00375</name>
</gene>
<keyword evidence="1" id="KW-0472">Membrane</keyword>